<evidence type="ECO:0000313" key="2">
    <source>
        <dbReference type="EMBL" id="BCK81154.1"/>
    </source>
</evidence>
<sequence length="325" mass="37872">MANIKFIAVSRSLSGILDYVTNREKTVERLISGVNCMAQTAQDEFEAVKKQFRKTDGRSYYHIVQAFAPDDPLDFDTAHESGLKFAKYFKGYQCVVVTHMNTAHIHNHIIMNSVNFENGQKFHQSAREMQQAKEYSNQLCREYGLSFTESKADPFRIPAWKKRLCRTIKEAMENCATREEFIAFMAEYGYKVRWEANQKYITYTTPENVRCRDNKLFDQTLLRSSMEAYFDMGGCEYLESRIDATEYGELLPTVDDAVCGLISILDALNTGDNDRFHLETLHHSKQEIRRILERGGKIDRTVEYAVDDEEEEEEYEQYHGFSMRM</sequence>
<name>A0A810PZU6_9FIRM</name>
<dbReference type="Pfam" id="PF03432">
    <property type="entry name" value="Relaxase"/>
    <property type="match status" value="1"/>
</dbReference>
<dbReference type="KEGG" id="vcop:MM50RIKEN_09170"/>
<dbReference type="RefSeq" id="WP_213541924.1">
    <property type="nucleotide sequence ID" value="NZ_AP023418.1"/>
</dbReference>
<protein>
    <recommendedName>
        <fullName evidence="1">MobA/VirD2-like nuclease domain-containing protein</fullName>
    </recommendedName>
</protein>
<gene>
    <name evidence="2" type="ORF">MM50RIKEN_09170</name>
</gene>
<keyword evidence="3" id="KW-1185">Reference proteome</keyword>
<dbReference type="InterPro" id="IPR005094">
    <property type="entry name" value="Endonuclease_MobA/VirD2"/>
</dbReference>
<proteinExistence type="predicted"/>
<feature type="domain" description="MobA/VirD2-like nuclease" evidence="1">
    <location>
        <begin position="19"/>
        <end position="145"/>
    </location>
</feature>
<dbReference type="Proteomes" id="UP000681035">
    <property type="component" value="Chromosome"/>
</dbReference>
<evidence type="ECO:0000313" key="3">
    <source>
        <dbReference type="Proteomes" id="UP000681035"/>
    </source>
</evidence>
<dbReference type="EMBL" id="AP023418">
    <property type="protein sequence ID" value="BCK81154.1"/>
    <property type="molecule type" value="Genomic_DNA"/>
</dbReference>
<accession>A0A810PZU6</accession>
<evidence type="ECO:0000259" key="1">
    <source>
        <dbReference type="Pfam" id="PF03432"/>
    </source>
</evidence>
<organism evidence="2 3">
    <name type="scientific">Vescimonas coprocola</name>
    <dbReference type="NCBI Taxonomy" id="2714355"/>
    <lineage>
        <taxon>Bacteria</taxon>
        <taxon>Bacillati</taxon>
        <taxon>Bacillota</taxon>
        <taxon>Clostridia</taxon>
        <taxon>Eubacteriales</taxon>
        <taxon>Oscillospiraceae</taxon>
        <taxon>Vescimonas</taxon>
    </lineage>
</organism>
<dbReference type="AlphaFoldDB" id="A0A810PZU6"/>
<reference evidence="2" key="1">
    <citation type="submission" date="2020-09" db="EMBL/GenBank/DDBJ databases">
        <title>New species isolated from human feces.</title>
        <authorList>
            <person name="Kitahara M."/>
            <person name="Shigeno Y."/>
            <person name="Shime M."/>
            <person name="Matsumoto Y."/>
            <person name="Nakamura S."/>
            <person name="Motooka D."/>
            <person name="Fukuoka S."/>
            <person name="Nishikawa H."/>
            <person name="Benno Y."/>
        </authorList>
    </citation>
    <scope>NUCLEOTIDE SEQUENCE</scope>
    <source>
        <strain evidence="2">MM50</strain>
    </source>
</reference>